<dbReference type="SUPFAM" id="SSF53383">
    <property type="entry name" value="PLP-dependent transferases"/>
    <property type="match status" value="1"/>
</dbReference>
<comment type="cofactor">
    <cofactor evidence="1 4">
        <name>pyridoxal 5'-phosphate</name>
        <dbReference type="ChEBI" id="CHEBI:597326"/>
    </cofactor>
</comment>
<dbReference type="GO" id="GO:0016846">
    <property type="term" value="F:carbon-sulfur lyase activity"/>
    <property type="evidence" value="ECO:0007669"/>
    <property type="project" value="TreeGrafter"/>
</dbReference>
<sequence>MKGFNTRSIHGGEEEKVKDAVTMPIFQTSNFLADDAKYASERSETFYTRVGNPTIGVLERKLASLFAGTGGVFFSSGMGAITTIFHSFLKHGDNIVVSKNVYGGTQNLLRELPDEGVEVRRFDQSDYGSITGLLDGRTKIVYVESMVNPNLILTDIEAVKAKISSSDALLVVDNTFLSPYNFRPLEFGADIDVQSLTKYINGHSDVVAGFAGFKDPEVESKVRRKMVQFGTNGAPFDAFLVNRGVKTLGPRMEIHNRNALAVANYLKDKPEVLRVSYPGLGHVPACYENCPGFGGVVYFEMRDRETAKRFMRSCSIFQEATSLAGVESLVTVPSLTSHASLKESELAEVGISPGGVRLSAGIEDIQDLIEDIKWAIKECVR</sequence>
<evidence type="ECO:0000256" key="2">
    <source>
        <dbReference type="ARBA" id="ARBA00022898"/>
    </source>
</evidence>
<dbReference type="KEGG" id="minf:MESINF_1052"/>
<accession>A0A7Z7LEB2</accession>
<dbReference type="Pfam" id="PF01053">
    <property type="entry name" value="Cys_Met_Meta_PP"/>
    <property type="match status" value="1"/>
</dbReference>
<comment type="similarity">
    <text evidence="4">Belongs to the trans-sulfuration enzymes family.</text>
</comment>
<keyword evidence="6" id="KW-1185">Reference proteome</keyword>
<dbReference type="Gene3D" id="3.90.1150.10">
    <property type="entry name" value="Aspartate Aminotransferase, domain 1"/>
    <property type="match status" value="1"/>
</dbReference>
<evidence type="ECO:0000313" key="6">
    <source>
        <dbReference type="Proteomes" id="UP000250796"/>
    </source>
</evidence>
<dbReference type="CDD" id="cd00614">
    <property type="entry name" value="CGS_like"/>
    <property type="match status" value="1"/>
</dbReference>
<proteinExistence type="inferred from homology"/>
<dbReference type="PANTHER" id="PTHR11808:SF80">
    <property type="entry name" value="CYSTATHIONINE GAMMA-LYASE"/>
    <property type="match status" value="1"/>
</dbReference>
<dbReference type="RefSeq" id="WP_169698815.1">
    <property type="nucleotide sequence ID" value="NZ_LS974202.1"/>
</dbReference>
<dbReference type="PIRSF" id="PIRSF001434">
    <property type="entry name" value="CGS"/>
    <property type="match status" value="1"/>
</dbReference>
<gene>
    <name evidence="5" type="ORF">MESINF_1052</name>
</gene>
<dbReference type="InterPro" id="IPR015421">
    <property type="entry name" value="PyrdxlP-dep_Trfase_major"/>
</dbReference>
<dbReference type="AlphaFoldDB" id="A0A7Z7LEB2"/>
<dbReference type="InterPro" id="IPR054542">
    <property type="entry name" value="Cys_met_metab_PP"/>
</dbReference>
<dbReference type="GO" id="GO:0030170">
    <property type="term" value="F:pyridoxal phosphate binding"/>
    <property type="evidence" value="ECO:0007669"/>
    <property type="project" value="InterPro"/>
</dbReference>
<dbReference type="PANTHER" id="PTHR11808">
    <property type="entry name" value="TRANS-SULFURATION ENZYME FAMILY MEMBER"/>
    <property type="match status" value="1"/>
</dbReference>
<evidence type="ECO:0000313" key="5">
    <source>
        <dbReference type="EMBL" id="SSC12501.1"/>
    </source>
</evidence>
<dbReference type="GO" id="GO:0005737">
    <property type="term" value="C:cytoplasm"/>
    <property type="evidence" value="ECO:0007669"/>
    <property type="project" value="TreeGrafter"/>
</dbReference>
<dbReference type="Gene3D" id="3.40.640.10">
    <property type="entry name" value="Type I PLP-dependent aspartate aminotransferase-like (Major domain)"/>
    <property type="match status" value="1"/>
</dbReference>
<reference evidence="5 6" key="1">
    <citation type="submission" date="2017-01" db="EMBL/GenBank/DDBJ databases">
        <authorList>
            <person name="Erauso G."/>
        </authorList>
    </citation>
    <scope>NUCLEOTIDE SEQUENCE [LARGE SCALE GENOMIC DNA]</scope>
    <source>
        <strain evidence="5">MESINF1</strain>
    </source>
</reference>
<dbReference type="InterPro" id="IPR000277">
    <property type="entry name" value="Cys/Met-Metab_PyrdxlP-dep_enz"/>
</dbReference>
<evidence type="ECO:0000256" key="1">
    <source>
        <dbReference type="ARBA" id="ARBA00001933"/>
    </source>
</evidence>
<dbReference type="InterPro" id="IPR015424">
    <property type="entry name" value="PyrdxlP-dep_Trfase"/>
</dbReference>
<dbReference type="InterPro" id="IPR015422">
    <property type="entry name" value="PyrdxlP-dep_Trfase_small"/>
</dbReference>
<name>A0A7Z7LEB2_9BACT</name>
<keyword evidence="2 3" id="KW-0663">Pyridoxal phosphate</keyword>
<dbReference type="EMBL" id="LS974202">
    <property type="protein sequence ID" value="SSC12501.1"/>
    <property type="molecule type" value="Genomic_DNA"/>
</dbReference>
<protein>
    <submittedName>
        <fullName evidence="5">Cys/Met metabolism pyridoxal-phosphate-dependent protein</fullName>
    </submittedName>
</protein>
<feature type="modified residue" description="N6-(pyridoxal phosphate)lysine" evidence="3">
    <location>
        <position position="198"/>
    </location>
</feature>
<dbReference type="Proteomes" id="UP000250796">
    <property type="component" value="Chromosome MESINF"/>
</dbReference>
<evidence type="ECO:0000256" key="4">
    <source>
        <dbReference type="RuleBase" id="RU362118"/>
    </source>
</evidence>
<dbReference type="PROSITE" id="PS00868">
    <property type="entry name" value="CYS_MET_METAB_PP"/>
    <property type="match status" value="1"/>
</dbReference>
<organism evidence="5 6">
    <name type="scientific">Mesotoga infera</name>
    <dbReference type="NCBI Taxonomy" id="1236046"/>
    <lineage>
        <taxon>Bacteria</taxon>
        <taxon>Thermotogati</taxon>
        <taxon>Thermotogota</taxon>
        <taxon>Thermotogae</taxon>
        <taxon>Kosmotogales</taxon>
        <taxon>Kosmotogaceae</taxon>
        <taxon>Mesotoga</taxon>
    </lineage>
</organism>
<dbReference type="FunFam" id="3.40.640.10:FF:000046">
    <property type="entry name" value="Cystathionine gamma-lyase"/>
    <property type="match status" value="1"/>
</dbReference>
<evidence type="ECO:0000256" key="3">
    <source>
        <dbReference type="PIRSR" id="PIRSR001434-2"/>
    </source>
</evidence>
<dbReference type="GO" id="GO:0019346">
    <property type="term" value="P:transsulfuration"/>
    <property type="evidence" value="ECO:0007669"/>
    <property type="project" value="InterPro"/>
</dbReference>